<proteinExistence type="predicted"/>
<gene>
    <name evidence="1" type="ORF">RR48_13721</name>
</gene>
<reference evidence="1 2" key="1">
    <citation type="journal article" date="2015" name="Nat. Commun.">
        <title>Outbred genome sequencing and CRISPR/Cas9 gene editing in butterflies.</title>
        <authorList>
            <person name="Li X."/>
            <person name="Fan D."/>
            <person name="Zhang W."/>
            <person name="Liu G."/>
            <person name="Zhang L."/>
            <person name="Zhao L."/>
            <person name="Fang X."/>
            <person name="Chen L."/>
            <person name="Dong Y."/>
            <person name="Chen Y."/>
            <person name="Ding Y."/>
            <person name="Zhao R."/>
            <person name="Feng M."/>
            <person name="Zhu Y."/>
            <person name="Feng Y."/>
            <person name="Jiang X."/>
            <person name="Zhu D."/>
            <person name="Xiang H."/>
            <person name="Feng X."/>
            <person name="Li S."/>
            <person name="Wang J."/>
            <person name="Zhang G."/>
            <person name="Kronforst M.R."/>
            <person name="Wang W."/>
        </authorList>
    </citation>
    <scope>NUCLEOTIDE SEQUENCE [LARGE SCALE GENOMIC DNA]</scope>
    <source>
        <strain evidence="1">Ya'a_city_454_Pm</strain>
        <tissue evidence="1">Whole body</tissue>
    </source>
</reference>
<organism evidence="1 2">
    <name type="scientific">Papilio machaon</name>
    <name type="common">Old World swallowtail butterfly</name>
    <dbReference type="NCBI Taxonomy" id="76193"/>
    <lineage>
        <taxon>Eukaryota</taxon>
        <taxon>Metazoa</taxon>
        <taxon>Ecdysozoa</taxon>
        <taxon>Arthropoda</taxon>
        <taxon>Hexapoda</taxon>
        <taxon>Insecta</taxon>
        <taxon>Pterygota</taxon>
        <taxon>Neoptera</taxon>
        <taxon>Endopterygota</taxon>
        <taxon>Lepidoptera</taxon>
        <taxon>Glossata</taxon>
        <taxon>Ditrysia</taxon>
        <taxon>Papilionoidea</taxon>
        <taxon>Papilionidae</taxon>
        <taxon>Papilioninae</taxon>
        <taxon>Papilio</taxon>
    </lineage>
</organism>
<dbReference type="AlphaFoldDB" id="A0A194RHR2"/>
<dbReference type="Proteomes" id="UP000053240">
    <property type="component" value="Unassembled WGS sequence"/>
</dbReference>
<name>A0A194RHR2_PAPMA</name>
<sequence>MSQLGSMSAIAALLHGADGLHHVDDEGGAVLSAAAATLERRLPVTAITIVVRILKYSNKWYVIFEAAVTGER</sequence>
<keyword evidence="2" id="KW-1185">Reference proteome</keyword>
<accession>A0A194RHR2</accession>
<evidence type="ECO:0000313" key="1">
    <source>
        <dbReference type="EMBL" id="KPJ16865.1"/>
    </source>
</evidence>
<dbReference type="EMBL" id="KQ460205">
    <property type="protein sequence ID" value="KPJ16865.1"/>
    <property type="molecule type" value="Genomic_DNA"/>
</dbReference>
<dbReference type="InParanoid" id="A0A194RHR2"/>
<protein>
    <submittedName>
        <fullName evidence="1">Uncharacterized protein</fullName>
    </submittedName>
</protein>
<evidence type="ECO:0000313" key="2">
    <source>
        <dbReference type="Proteomes" id="UP000053240"/>
    </source>
</evidence>